<dbReference type="PANTHER" id="PTHR43280:SF28">
    <property type="entry name" value="HTH-TYPE TRANSCRIPTIONAL ACTIVATOR RHAS"/>
    <property type="match status" value="1"/>
</dbReference>
<reference evidence="7 8" key="1">
    <citation type="submission" date="2014-08" db="EMBL/GenBank/DDBJ databases">
        <title>Comparative genomics of the Paenibacillus odorifer group.</title>
        <authorList>
            <person name="den Bakker H.C."/>
            <person name="Tsai Y.-C."/>
            <person name="Martin N."/>
            <person name="Korlach J."/>
            <person name="Wiedmann M."/>
        </authorList>
    </citation>
    <scope>NUCLEOTIDE SEQUENCE [LARGE SCALE GENOMIC DNA]</scope>
    <source>
        <strain evidence="7 8">DSM 14472</strain>
    </source>
</reference>
<keyword evidence="2" id="KW-0238">DNA-binding</keyword>
<dbReference type="InterPro" id="IPR009057">
    <property type="entry name" value="Homeodomain-like_sf"/>
</dbReference>
<accession>A0A089LPN2</accession>
<dbReference type="PROSITE" id="PS50110">
    <property type="entry name" value="RESPONSE_REGULATORY"/>
    <property type="match status" value="1"/>
</dbReference>
<evidence type="ECO:0000313" key="7">
    <source>
        <dbReference type="EMBL" id="AIQ62055.1"/>
    </source>
</evidence>
<dbReference type="HOGENOM" id="CLU_000445_5_0_9"/>
<evidence type="ECO:0000259" key="5">
    <source>
        <dbReference type="PROSITE" id="PS01124"/>
    </source>
</evidence>
<dbReference type="Pfam" id="PF00072">
    <property type="entry name" value="Response_reg"/>
    <property type="match status" value="1"/>
</dbReference>
<dbReference type="InterPro" id="IPR018060">
    <property type="entry name" value="HTH_AraC"/>
</dbReference>
<evidence type="ECO:0000313" key="8">
    <source>
        <dbReference type="Proteomes" id="UP000029507"/>
    </source>
</evidence>
<dbReference type="InterPro" id="IPR011006">
    <property type="entry name" value="CheY-like_superfamily"/>
</dbReference>
<keyword evidence="8" id="KW-1185">Reference proteome</keyword>
<dbReference type="SUPFAM" id="SSF46689">
    <property type="entry name" value="Homeodomain-like"/>
    <property type="match status" value="2"/>
</dbReference>
<dbReference type="GO" id="GO:0043565">
    <property type="term" value="F:sequence-specific DNA binding"/>
    <property type="evidence" value="ECO:0007669"/>
    <property type="project" value="InterPro"/>
</dbReference>
<dbReference type="PROSITE" id="PS00041">
    <property type="entry name" value="HTH_ARAC_FAMILY_1"/>
    <property type="match status" value="1"/>
</dbReference>
<dbReference type="OrthoDB" id="9788446at2"/>
<dbReference type="EMBL" id="CP009286">
    <property type="protein sequence ID" value="AIQ62055.1"/>
    <property type="molecule type" value="Genomic_DNA"/>
</dbReference>
<protein>
    <submittedName>
        <fullName evidence="7">AraC family transcriptional regulator</fullName>
    </submittedName>
</protein>
<evidence type="ECO:0000256" key="4">
    <source>
        <dbReference type="PROSITE-ProRule" id="PRU00169"/>
    </source>
</evidence>
<evidence type="ECO:0000256" key="2">
    <source>
        <dbReference type="ARBA" id="ARBA00023125"/>
    </source>
</evidence>
<dbReference type="SMART" id="SM00342">
    <property type="entry name" value="HTH_ARAC"/>
    <property type="match status" value="1"/>
</dbReference>
<feature type="domain" description="Response regulatory" evidence="6">
    <location>
        <begin position="2"/>
        <end position="118"/>
    </location>
</feature>
<dbReference type="PRINTS" id="PR00032">
    <property type="entry name" value="HTHARAC"/>
</dbReference>
<keyword evidence="1" id="KW-0805">Transcription regulation</keyword>
<dbReference type="GO" id="GO:0003700">
    <property type="term" value="F:DNA-binding transcription factor activity"/>
    <property type="evidence" value="ECO:0007669"/>
    <property type="project" value="InterPro"/>
</dbReference>
<dbReference type="GO" id="GO:0000160">
    <property type="term" value="P:phosphorelay signal transduction system"/>
    <property type="evidence" value="ECO:0007669"/>
    <property type="project" value="InterPro"/>
</dbReference>
<dbReference type="Pfam" id="PF12833">
    <property type="entry name" value="HTH_18"/>
    <property type="match status" value="1"/>
</dbReference>
<feature type="domain" description="HTH araC/xylS-type" evidence="5">
    <location>
        <begin position="289"/>
        <end position="387"/>
    </location>
</feature>
<gene>
    <name evidence="7" type="ORF">PSTEL_01865</name>
</gene>
<dbReference type="Proteomes" id="UP000029507">
    <property type="component" value="Chromosome"/>
</dbReference>
<dbReference type="Gene3D" id="1.10.10.60">
    <property type="entry name" value="Homeodomain-like"/>
    <property type="match status" value="2"/>
</dbReference>
<dbReference type="InterPro" id="IPR018062">
    <property type="entry name" value="HTH_AraC-typ_CS"/>
</dbReference>
<dbReference type="PROSITE" id="PS01124">
    <property type="entry name" value="HTH_ARAC_FAMILY_2"/>
    <property type="match status" value="1"/>
</dbReference>
<dbReference type="AlphaFoldDB" id="A0A089LPN2"/>
<dbReference type="SMART" id="SM00448">
    <property type="entry name" value="REC"/>
    <property type="match status" value="1"/>
</dbReference>
<name>A0A089LPN2_9BACL</name>
<dbReference type="CDD" id="cd17536">
    <property type="entry name" value="REC_YesN-like"/>
    <property type="match status" value="1"/>
</dbReference>
<sequence length="394" mass="45214">MNILIADDERPIREGIGRTIAQLHPEYHVEVAASTEEAVRIMEELRIDIVLTDILMPGMNGLDFMRISKRKYPFAKWVVISAHSEFSYAQEAVRLGARDYLLKPIGKIRLHELIDSLAEEIRRESRLSLEGERLKTSLKYLREGVFRRLASGLDLGNLDIGPFVEDYKSFYLTMVRMEGENSLRLEHFIVENVLSELIEQHGCGVVVNFGQATLLGLISLKDGEGIRDFQENVRGQLGRVLKVPFQIIHSGLNTDFNAVPDVVKRLREAFDTQAFEPENVKRSSEKAIDAALQYIKEHYREELSLEKMASVVYLNAAYFSQLFKQKTGLGFKEYVTSLRLDQAKLLLLNTPLKLSEIAECVGYQDMRHFTQIFRRRFQLTPTEYRQKQSVPGRG</sequence>
<keyword evidence="4" id="KW-0597">Phosphoprotein</keyword>
<dbReference type="STRING" id="169760.PSTEL_01865"/>
<keyword evidence="3" id="KW-0804">Transcription</keyword>
<dbReference type="PANTHER" id="PTHR43280">
    <property type="entry name" value="ARAC-FAMILY TRANSCRIPTIONAL REGULATOR"/>
    <property type="match status" value="1"/>
</dbReference>
<organism evidence="7 8">
    <name type="scientific">Paenibacillus stellifer</name>
    <dbReference type="NCBI Taxonomy" id="169760"/>
    <lineage>
        <taxon>Bacteria</taxon>
        <taxon>Bacillati</taxon>
        <taxon>Bacillota</taxon>
        <taxon>Bacilli</taxon>
        <taxon>Bacillales</taxon>
        <taxon>Paenibacillaceae</taxon>
        <taxon>Paenibacillus</taxon>
    </lineage>
</organism>
<dbReference type="RefSeq" id="WP_038693118.1">
    <property type="nucleotide sequence ID" value="NZ_CP009286.1"/>
</dbReference>
<dbReference type="SUPFAM" id="SSF52172">
    <property type="entry name" value="CheY-like"/>
    <property type="match status" value="1"/>
</dbReference>
<feature type="modified residue" description="4-aspartylphosphate" evidence="4">
    <location>
        <position position="53"/>
    </location>
</feature>
<evidence type="ECO:0000256" key="1">
    <source>
        <dbReference type="ARBA" id="ARBA00023015"/>
    </source>
</evidence>
<evidence type="ECO:0000256" key="3">
    <source>
        <dbReference type="ARBA" id="ARBA00023163"/>
    </source>
</evidence>
<evidence type="ECO:0000259" key="6">
    <source>
        <dbReference type="PROSITE" id="PS50110"/>
    </source>
</evidence>
<dbReference type="Gene3D" id="3.40.50.2300">
    <property type="match status" value="1"/>
</dbReference>
<dbReference type="KEGG" id="pste:PSTEL_01865"/>
<dbReference type="InterPro" id="IPR020449">
    <property type="entry name" value="Tscrpt_reg_AraC-type_HTH"/>
</dbReference>
<dbReference type="InterPro" id="IPR001789">
    <property type="entry name" value="Sig_transdc_resp-reg_receiver"/>
</dbReference>
<proteinExistence type="predicted"/>